<dbReference type="InterPro" id="IPR006963">
    <property type="entry name" value="Mopterin_OxRdtase_4Fe-4S_dom"/>
</dbReference>
<dbReference type="GO" id="GO:0008137">
    <property type="term" value="F:NADH dehydrogenase (ubiquinone) activity"/>
    <property type="evidence" value="ECO:0007669"/>
    <property type="project" value="UniProtKB-UniRule"/>
</dbReference>
<keyword evidence="17" id="KW-1185">Reference proteome</keyword>
<dbReference type="PROSITE" id="PS00643">
    <property type="entry name" value="COMPLEX1_75K_3"/>
    <property type="match status" value="1"/>
</dbReference>
<dbReference type="GO" id="GO:0016020">
    <property type="term" value="C:membrane"/>
    <property type="evidence" value="ECO:0007669"/>
    <property type="project" value="InterPro"/>
</dbReference>
<dbReference type="InterPro" id="IPR019574">
    <property type="entry name" value="NADH_UbQ_OxRdtase_Gsu_4Fe4S-bd"/>
</dbReference>
<dbReference type="InterPro" id="IPR006656">
    <property type="entry name" value="Mopterin_OxRdtase"/>
</dbReference>
<keyword evidence="8 12" id="KW-0408">Iron</keyword>
<dbReference type="GO" id="GO:0051539">
    <property type="term" value="F:4 iron, 4 sulfur cluster binding"/>
    <property type="evidence" value="ECO:0007669"/>
    <property type="project" value="UniProtKB-KW"/>
</dbReference>
<evidence type="ECO:0000256" key="4">
    <source>
        <dbReference type="ARBA" id="ARBA00022714"/>
    </source>
</evidence>
<protein>
    <recommendedName>
        <fullName evidence="12">NADH-quinone oxidoreductase</fullName>
        <ecNumber evidence="12">7.1.1.-</ecNumber>
    </recommendedName>
</protein>
<dbReference type="Gene3D" id="2.20.25.90">
    <property type="entry name" value="ADC-like domains"/>
    <property type="match status" value="1"/>
</dbReference>
<dbReference type="Gene3D" id="3.40.228.10">
    <property type="entry name" value="Dimethylsulfoxide Reductase, domain 2"/>
    <property type="match status" value="1"/>
</dbReference>
<dbReference type="Pfam" id="PF10588">
    <property type="entry name" value="NADH-G_4Fe-4S_3"/>
    <property type="match status" value="1"/>
</dbReference>
<dbReference type="InterPro" id="IPR001041">
    <property type="entry name" value="2Fe-2S_ferredoxin-type"/>
</dbReference>
<evidence type="ECO:0000313" key="17">
    <source>
        <dbReference type="Proteomes" id="UP000317638"/>
    </source>
</evidence>
<dbReference type="PROSITE" id="PS00642">
    <property type="entry name" value="COMPLEX1_75K_2"/>
    <property type="match status" value="1"/>
</dbReference>
<dbReference type="Gene3D" id="3.10.20.740">
    <property type="match status" value="1"/>
</dbReference>
<dbReference type="Gene3D" id="3.40.50.740">
    <property type="match status" value="2"/>
</dbReference>
<dbReference type="InterPro" id="IPR036010">
    <property type="entry name" value="2Fe-2S_ferredoxin-like_sf"/>
</dbReference>
<keyword evidence="6 12" id="KW-0479">Metal-binding</keyword>
<comment type="catalytic activity">
    <reaction evidence="11 12">
        <text>a quinone + NADH + 5 H(+)(in) = a quinol + NAD(+) + 4 H(+)(out)</text>
        <dbReference type="Rhea" id="RHEA:57888"/>
        <dbReference type="ChEBI" id="CHEBI:15378"/>
        <dbReference type="ChEBI" id="CHEBI:24646"/>
        <dbReference type="ChEBI" id="CHEBI:57540"/>
        <dbReference type="ChEBI" id="CHEBI:57945"/>
        <dbReference type="ChEBI" id="CHEBI:132124"/>
    </reaction>
</comment>
<dbReference type="SUPFAM" id="SSF54292">
    <property type="entry name" value="2Fe-2S ferredoxin-like"/>
    <property type="match status" value="1"/>
</dbReference>
<dbReference type="RefSeq" id="WP_143937058.1">
    <property type="nucleotide sequence ID" value="NZ_VKKG01000001.1"/>
</dbReference>
<dbReference type="InterPro" id="IPR050123">
    <property type="entry name" value="Prok_molybdopt-oxidoreductase"/>
</dbReference>
<name>A0A553K5I5_9ACTN</name>
<dbReference type="Pfam" id="PF22117">
    <property type="entry name" value="Fer4_Nqo3"/>
    <property type="match status" value="1"/>
</dbReference>
<comment type="similarity">
    <text evidence="2 12">Belongs to the complex I 75 kDa subunit family.</text>
</comment>
<dbReference type="NCBIfam" id="NF005895">
    <property type="entry name" value="PRK07860.1"/>
    <property type="match status" value="1"/>
</dbReference>
<dbReference type="PANTHER" id="PTHR43105:SF12">
    <property type="entry name" value="NADH-QUINONE OXIDOREDUCTASE SUBUNIT G"/>
    <property type="match status" value="1"/>
</dbReference>
<keyword evidence="7 12" id="KW-1278">Translocase</keyword>
<proteinExistence type="inferred from homology"/>
<keyword evidence="5 12" id="KW-0874">Quinone</keyword>
<dbReference type="PROSITE" id="PS00641">
    <property type="entry name" value="COMPLEX1_75K_1"/>
    <property type="match status" value="1"/>
</dbReference>
<dbReference type="GO" id="GO:0042773">
    <property type="term" value="P:ATP synthesis coupled electron transport"/>
    <property type="evidence" value="ECO:0007669"/>
    <property type="project" value="InterPro"/>
</dbReference>
<keyword evidence="9 12" id="KW-0411">Iron-sulfur</keyword>
<dbReference type="Pfam" id="PF00384">
    <property type="entry name" value="Molybdopterin"/>
    <property type="match status" value="1"/>
</dbReference>
<dbReference type="GO" id="GO:0051537">
    <property type="term" value="F:2 iron, 2 sulfur cluster binding"/>
    <property type="evidence" value="ECO:0007669"/>
    <property type="project" value="UniProtKB-UniRule"/>
</dbReference>
<dbReference type="FunFam" id="3.10.20.740:FF:000001">
    <property type="entry name" value="NADH-quinone oxidoreductase subunit G"/>
    <property type="match status" value="1"/>
</dbReference>
<evidence type="ECO:0000256" key="9">
    <source>
        <dbReference type="ARBA" id="ARBA00023014"/>
    </source>
</evidence>
<dbReference type="Pfam" id="PF13510">
    <property type="entry name" value="Fer2_4"/>
    <property type="match status" value="1"/>
</dbReference>
<dbReference type="PANTHER" id="PTHR43105">
    <property type="entry name" value="RESPIRATORY NITRATE REDUCTASE"/>
    <property type="match status" value="1"/>
</dbReference>
<dbReference type="Gene3D" id="3.30.70.20">
    <property type="match status" value="1"/>
</dbReference>
<accession>A0A553K5I5</accession>
<dbReference type="InterPro" id="IPR000283">
    <property type="entry name" value="NADH_UbQ_OxRdtase_75kDa_su_CS"/>
</dbReference>
<evidence type="ECO:0000256" key="11">
    <source>
        <dbReference type="ARBA" id="ARBA00047712"/>
    </source>
</evidence>
<dbReference type="FunFam" id="3.30.70.20:FF:000016">
    <property type="entry name" value="NADH-quinone oxidoreductase"/>
    <property type="match status" value="1"/>
</dbReference>
<feature type="domain" description="2Fe-2S ferredoxin-type" evidence="13">
    <location>
        <begin position="17"/>
        <end position="101"/>
    </location>
</feature>
<dbReference type="SMART" id="SM00929">
    <property type="entry name" value="NADH-G_4Fe-4S_3"/>
    <property type="match status" value="1"/>
</dbReference>
<dbReference type="GO" id="GO:0003954">
    <property type="term" value="F:NADH dehydrogenase activity"/>
    <property type="evidence" value="ECO:0007669"/>
    <property type="project" value="TreeGrafter"/>
</dbReference>
<evidence type="ECO:0000256" key="3">
    <source>
        <dbReference type="ARBA" id="ARBA00022485"/>
    </source>
</evidence>
<keyword evidence="10 12" id="KW-0520">NAD</keyword>
<dbReference type="PROSITE" id="PS51839">
    <property type="entry name" value="4FE4S_HC3"/>
    <property type="match status" value="1"/>
</dbReference>
<evidence type="ECO:0000256" key="5">
    <source>
        <dbReference type="ARBA" id="ARBA00022719"/>
    </source>
</evidence>
<dbReference type="Proteomes" id="UP000317638">
    <property type="component" value="Unassembled WGS sequence"/>
</dbReference>
<dbReference type="PROSITE" id="PS51085">
    <property type="entry name" value="2FE2S_FER_2"/>
    <property type="match status" value="1"/>
</dbReference>
<dbReference type="SUPFAM" id="SSF53706">
    <property type="entry name" value="Formate dehydrogenase/DMSO reductase, domains 1-3"/>
    <property type="match status" value="1"/>
</dbReference>
<dbReference type="EC" id="7.1.1.-" evidence="12"/>
<comment type="caution">
    <text evidence="16">The sequence shown here is derived from an EMBL/GenBank/DDBJ whole genome shotgun (WGS) entry which is preliminary data.</text>
</comment>
<sequence length="803" mass="84680">MSVDAKIATSEVEPAPKLVTLTIDGTEVSVPEGTLIIRAAEMVGTNIPRFCDHPLLDPIGACRQCMVEIPDAGNGRGFPKPQASCTMPVAQGMKVNTQVSSPVAEKAQRGMLEFLLINHPLDCPICDKGGECPLQNQSLSHGAGESRFGMAKRTFPKPINISAQILLDRERCVLCARCTRFSDEISGDPFIALVERGALQQVGFYEDDPYDSYFSGNVVQICPVGALTSAAYRFQSRPFDLVSTTTTCEHCAAGCELRTDHRHHQVKRRLAGEDPEVNEEWSCDKGRFGFMYGRGEDRITRPLVRRDGVLQPASWPEAIDAAVDGLRAAGSAVGVQTGGRLTVENAYAYSRFARAVLGTNNIDFRSRPHSAEEAEFIAARVAGRSLAESVTNLDLEKADHVVLVAFEPEDESPLVFLRLRKANRKNGLKVTTLAPFSSRGSDKLNAELLQVAPGGEAAALDSLELDSGAVILVGERAGVLPGLLTAVAAKADASGARLAWIPRRAGDMGAIEAGCLPNLLPAGRPLDDAAARVDVSSAWGGTPISAEPGLSAVEQFAAAASGDLKALILAGVDPADLADPAAALAGLEGADFVVSIEQRQSAVTERANVVFPAALVEEQAGHFINWEHRERPVALVNRANRTPMTDLRIIAALGDALGSELGFRTPADAFADLTELGTWEGARPSGPKVADGGVPEGHVVSSWRELLDASSGNDYELALRATARPAVVRVSPATAAQLGLGDVASVSVGDAKVELAVMVTNSMADNVVWVPANPGVGSGDRLPAVVGSPVTVQAVNAEEGVQA</sequence>
<keyword evidence="16" id="KW-0560">Oxidoreductase</keyword>
<evidence type="ECO:0000259" key="13">
    <source>
        <dbReference type="PROSITE" id="PS51085"/>
    </source>
</evidence>
<dbReference type="SUPFAM" id="SSF50692">
    <property type="entry name" value="ADC-like"/>
    <property type="match status" value="1"/>
</dbReference>
<evidence type="ECO:0000259" key="14">
    <source>
        <dbReference type="PROSITE" id="PS51669"/>
    </source>
</evidence>
<comment type="function">
    <text evidence="12">NDH-1 shuttles electrons from NADH, via FMN and iron-sulfur (Fe-S) centers, to quinones in the respiratory chain. Couples the redox reaction to proton translocation (for every two electrons transferred, four hydrogen ions are translocated across the cytoplasmic membrane), and thus conserves the redox energy in a proton gradient.</text>
</comment>
<dbReference type="InterPro" id="IPR054351">
    <property type="entry name" value="NADH_UbQ_OxRdtase_ferredoxin"/>
</dbReference>
<evidence type="ECO:0000256" key="2">
    <source>
        <dbReference type="ARBA" id="ARBA00005404"/>
    </source>
</evidence>
<feature type="domain" description="4Fe-4S His(Cys)3-ligated-type" evidence="15">
    <location>
        <begin position="103"/>
        <end position="142"/>
    </location>
</feature>
<evidence type="ECO:0000256" key="6">
    <source>
        <dbReference type="ARBA" id="ARBA00022723"/>
    </source>
</evidence>
<dbReference type="Pfam" id="PF04879">
    <property type="entry name" value="Molybdop_Fe4S4"/>
    <property type="match status" value="1"/>
</dbReference>
<dbReference type="SUPFAM" id="SSF54862">
    <property type="entry name" value="4Fe-4S ferredoxins"/>
    <property type="match status" value="1"/>
</dbReference>
<keyword evidence="4 12" id="KW-0001">2Fe-2S</keyword>
<evidence type="ECO:0000256" key="10">
    <source>
        <dbReference type="ARBA" id="ARBA00023027"/>
    </source>
</evidence>
<dbReference type="EMBL" id="VKKG01000001">
    <property type="protein sequence ID" value="TRY19974.1"/>
    <property type="molecule type" value="Genomic_DNA"/>
</dbReference>
<reference evidence="16 17" key="1">
    <citation type="submission" date="2019-07" db="EMBL/GenBank/DDBJ databases">
        <authorList>
            <person name="Zhou L.-Y."/>
        </authorList>
    </citation>
    <scope>NUCLEOTIDE SEQUENCE [LARGE SCALE GENOMIC DNA]</scope>
    <source>
        <strain evidence="16 17">YIM 101269</strain>
    </source>
</reference>
<evidence type="ECO:0000256" key="7">
    <source>
        <dbReference type="ARBA" id="ARBA00022967"/>
    </source>
</evidence>
<evidence type="ECO:0000256" key="12">
    <source>
        <dbReference type="RuleBase" id="RU003525"/>
    </source>
</evidence>
<evidence type="ECO:0000256" key="8">
    <source>
        <dbReference type="ARBA" id="ARBA00023004"/>
    </source>
</evidence>
<dbReference type="InterPro" id="IPR009010">
    <property type="entry name" value="Asp_de-COase-like_dom_sf"/>
</dbReference>
<dbReference type="PROSITE" id="PS51669">
    <property type="entry name" value="4FE4S_MOW_BIS_MGD"/>
    <property type="match status" value="1"/>
</dbReference>
<evidence type="ECO:0000256" key="1">
    <source>
        <dbReference type="ARBA" id="ARBA00001966"/>
    </source>
</evidence>
<organism evidence="16 17">
    <name type="scientific">Tessaracoccus rhinocerotis</name>
    <dbReference type="NCBI Taxonomy" id="1689449"/>
    <lineage>
        <taxon>Bacteria</taxon>
        <taxon>Bacillati</taxon>
        <taxon>Actinomycetota</taxon>
        <taxon>Actinomycetes</taxon>
        <taxon>Propionibacteriales</taxon>
        <taxon>Propionibacteriaceae</taxon>
        <taxon>Tessaracoccus</taxon>
    </lineage>
</organism>
<dbReference type="AlphaFoldDB" id="A0A553K5I5"/>
<dbReference type="GO" id="GO:0046872">
    <property type="term" value="F:metal ion binding"/>
    <property type="evidence" value="ECO:0007669"/>
    <property type="project" value="UniProtKB-UniRule"/>
</dbReference>
<comment type="cofactor">
    <cofactor evidence="1 12">
        <name>[4Fe-4S] cluster</name>
        <dbReference type="ChEBI" id="CHEBI:49883"/>
    </cofactor>
</comment>
<dbReference type="SMART" id="SM00926">
    <property type="entry name" value="Molybdop_Fe4S4"/>
    <property type="match status" value="1"/>
</dbReference>
<comment type="cofactor">
    <cofactor evidence="12">
        <name>[2Fe-2S] cluster</name>
        <dbReference type="ChEBI" id="CHEBI:190135"/>
    </cofactor>
    <text evidence="12">Binds 1 [2Fe-2S] cluster per subunit.</text>
</comment>
<dbReference type="GO" id="GO:0048038">
    <property type="term" value="F:quinone binding"/>
    <property type="evidence" value="ECO:0007669"/>
    <property type="project" value="UniProtKB-UniRule"/>
</dbReference>
<dbReference type="CDD" id="cd00207">
    <property type="entry name" value="fer2"/>
    <property type="match status" value="1"/>
</dbReference>
<evidence type="ECO:0000313" key="16">
    <source>
        <dbReference type="EMBL" id="TRY19974.1"/>
    </source>
</evidence>
<feature type="domain" description="4Fe-4S Mo/W bis-MGD-type" evidence="14">
    <location>
        <begin position="241"/>
        <end position="297"/>
    </location>
</feature>
<dbReference type="NCBIfam" id="TIGR01973">
    <property type="entry name" value="NuoG"/>
    <property type="match status" value="1"/>
</dbReference>
<evidence type="ECO:0000259" key="15">
    <source>
        <dbReference type="PROSITE" id="PS51839"/>
    </source>
</evidence>
<dbReference type="OrthoDB" id="9810782at2"/>
<keyword evidence="3 12" id="KW-0004">4Fe-4S</keyword>
<dbReference type="InterPro" id="IPR010228">
    <property type="entry name" value="NADH_UbQ_OxRdtase_Gsu"/>
</dbReference>
<gene>
    <name evidence="16" type="ORF">FOJ82_03620</name>
</gene>